<feature type="transmembrane region" description="Helical" evidence="3">
    <location>
        <begin position="187"/>
        <end position="209"/>
    </location>
</feature>
<gene>
    <name evidence="4" type="ORF">DOO78_13670</name>
</gene>
<comment type="caution">
    <text evidence="4">The sequence shown here is derived from an EMBL/GenBank/DDBJ whole genome shotgun (WGS) entry which is preliminary data.</text>
</comment>
<keyword evidence="3" id="KW-1133">Transmembrane helix</keyword>
<dbReference type="InterPro" id="IPR000412">
    <property type="entry name" value="ABC_2_transport"/>
</dbReference>
<dbReference type="Proteomes" id="UP000249065">
    <property type="component" value="Unassembled WGS sequence"/>
</dbReference>
<evidence type="ECO:0000313" key="5">
    <source>
        <dbReference type="Proteomes" id="UP000249065"/>
    </source>
</evidence>
<keyword evidence="3" id="KW-0812">Transmembrane</keyword>
<keyword evidence="2" id="KW-0813">Transport</keyword>
<feature type="transmembrane region" description="Helical" evidence="3">
    <location>
        <begin position="274"/>
        <end position="292"/>
    </location>
</feature>
<dbReference type="PANTHER" id="PTHR30413">
    <property type="entry name" value="INNER MEMBRANE TRANSPORT PERMEASE"/>
    <property type="match status" value="1"/>
</dbReference>
<dbReference type="AlphaFoldDB" id="A0A327M6M7"/>
<dbReference type="PRINTS" id="PR00164">
    <property type="entry name" value="ABC2TRNSPORT"/>
</dbReference>
<accession>A0A327M6M7</accession>
<sequence>MPGGAGRRRPVEPLLPVRARLDGDAAAPARQRRGPAVSEVIGPQASLWSCGRIQLRVIGALMLREMGTRFGRDNLGYVWLFLEPMLLGGAIGALHQLSGHALPGGLEPFVFWVIGYIPFYLFRGIVNRAPVGIVGNQSLLYHRRITVFDIMLSRHLLEGAAVGIALAFYIALFGATVDVWPVETAKMVLGMVLMLGLAHGIALLIAAGSVYTELFDRITHLATYLSMGLTGAFFMVFWLPSDMQRAVLTIPTVHCFELVRNGLYGNQVPTHYDVPYVVAWIAALNLLGMAALRKARRHLIV</sequence>
<evidence type="ECO:0000256" key="3">
    <source>
        <dbReference type="SAM" id="Phobius"/>
    </source>
</evidence>
<organism evidence="4 5">
    <name type="scientific">Roseicella frigidaeris</name>
    <dbReference type="NCBI Taxonomy" id="2230885"/>
    <lineage>
        <taxon>Bacteria</taxon>
        <taxon>Pseudomonadati</taxon>
        <taxon>Pseudomonadota</taxon>
        <taxon>Alphaproteobacteria</taxon>
        <taxon>Acetobacterales</taxon>
        <taxon>Roseomonadaceae</taxon>
        <taxon>Roseicella</taxon>
    </lineage>
</organism>
<feature type="transmembrane region" description="Helical" evidence="3">
    <location>
        <begin position="74"/>
        <end position="97"/>
    </location>
</feature>
<proteinExistence type="inferred from homology"/>
<keyword evidence="3" id="KW-0472">Membrane</keyword>
<feature type="transmembrane region" description="Helical" evidence="3">
    <location>
        <begin position="109"/>
        <end position="135"/>
    </location>
</feature>
<comment type="similarity">
    <text evidence="1">Belongs to the ABC-2 integral membrane protein family.</text>
</comment>
<reference evidence="5" key="1">
    <citation type="submission" date="2018-06" db="EMBL/GenBank/DDBJ databases">
        <authorList>
            <person name="Khan S.A."/>
        </authorList>
    </citation>
    <scope>NUCLEOTIDE SEQUENCE [LARGE SCALE GENOMIC DNA]</scope>
    <source>
        <strain evidence="5">DB-1506</strain>
    </source>
</reference>
<dbReference type="OrthoDB" id="8479094at2"/>
<evidence type="ECO:0000256" key="2">
    <source>
        <dbReference type="ARBA" id="ARBA00022448"/>
    </source>
</evidence>
<feature type="transmembrane region" description="Helical" evidence="3">
    <location>
        <begin position="221"/>
        <end position="239"/>
    </location>
</feature>
<feature type="transmembrane region" description="Helical" evidence="3">
    <location>
        <begin position="156"/>
        <end position="175"/>
    </location>
</feature>
<dbReference type="EMBL" id="QLIX01000009">
    <property type="protein sequence ID" value="RAI58399.1"/>
    <property type="molecule type" value="Genomic_DNA"/>
</dbReference>
<evidence type="ECO:0000313" key="4">
    <source>
        <dbReference type="EMBL" id="RAI58399.1"/>
    </source>
</evidence>
<name>A0A327M6M7_9PROT</name>
<dbReference type="PANTHER" id="PTHR30413:SF10">
    <property type="entry name" value="CAPSULE POLYSACCHARIDE EXPORT INNER-MEMBRANE PROTEIN CTRC"/>
    <property type="match status" value="1"/>
</dbReference>
<keyword evidence="5" id="KW-1185">Reference proteome</keyword>
<evidence type="ECO:0000256" key="1">
    <source>
        <dbReference type="ARBA" id="ARBA00007783"/>
    </source>
</evidence>
<dbReference type="GO" id="GO:0043190">
    <property type="term" value="C:ATP-binding cassette (ABC) transporter complex"/>
    <property type="evidence" value="ECO:0007669"/>
    <property type="project" value="InterPro"/>
</dbReference>
<protein>
    <submittedName>
        <fullName evidence="4">Sugar ABC transporter permease</fullName>
    </submittedName>
</protein>
<dbReference type="GO" id="GO:0015920">
    <property type="term" value="P:lipopolysaccharide transport"/>
    <property type="evidence" value="ECO:0007669"/>
    <property type="project" value="TreeGrafter"/>
</dbReference>
<dbReference type="GO" id="GO:0140359">
    <property type="term" value="F:ABC-type transporter activity"/>
    <property type="evidence" value="ECO:0007669"/>
    <property type="project" value="InterPro"/>
</dbReference>